<reference evidence="4" key="1">
    <citation type="submission" date="2025-08" db="UniProtKB">
        <authorList>
            <consortium name="RefSeq"/>
        </authorList>
    </citation>
    <scope>IDENTIFICATION</scope>
    <source>
        <tissue evidence="4">Muscle</tissue>
    </source>
</reference>
<dbReference type="RefSeq" id="XP_033362855.1">
    <property type="nucleotide sequence ID" value="XM_033506964.1"/>
</dbReference>
<evidence type="ECO:0000256" key="1">
    <source>
        <dbReference type="PROSITE-ProRule" id="PRU00047"/>
    </source>
</evidence>
<protein>
    <submittedName>
        <fullName evidence="4">Uncharacterized protein LOC117240944</fullName>
    </submittedName>
</protein>
<keyword evidence="1" id="KW-0862">Zinc</keyword>
<evidence type="ECO:0000259" key="2">
    <source>
        <dbReference type="PROSITE" id="PS50158"/>
    </source>
</evidence>
<feature type="domain" description="CCHC-type" evidence="2">
    <location>
        <begin position="81"/>
        <end position="94"/>
    </location>
</feature>
<dbReference type="SUPFAM" id="SSF57756">
    <property type="entry name" value="Retrovirus zinc finger-like domains"/>
    <property type="match status" value="1"/>
</dbReference>
<dbReference type="KEGG" id="bvk:117240944"/>
<keyword evidence="1" id="KW-0479">Metal-binding</keyword>
<dbReference type="SMART" id="SM00343">
    <property type="entry name" value="ZnF_C2HC"/>
    <property type="match status" value="2"/>
</dbReference>
<dbReference type="InterPro" id="IPR001878">
    <property type="entry name" value="Znf_CCHC"/>
</dbReference>
<dbReference type="PROSITE" id="PS50158">
    <property type="entry name" value="ZF_CCHC"/>
    <property type="match status" value="1"/>
</dbReference>
<dbReference type="Proteomes" id="UP000504631">
    <property type="component" value="Unplaced"/>
</dbReference>
<keyword evidence="1" id="KW-0863">Zinc-finger</keyword>
<dbReference type="InterPro" id="IPR036875">
    <property type="entry name" value="Znf_CCHC_sf"/>
</dbReference>
<dbReference type="GO" id="GO:0003676">
    <property type="term" value="F:nucleic acid binding"/>
    <property type="evidence" value="ECO:0007669"/>
    <property type="project" value="InterPro"/>
</dbReference>
<organism evidence="3 4">
    <name type="scientific">Bombus vosnesenskii</name>
    <dbReference type="NCBI Taxonomy" id="207650"/>
    <lineage>
        <taxon>Eukaryota</taxon>
        <taxon>Metazoa</taxon>
        <taxon>Ecdysozoa</taxon>
        <taxon>Arthropoda</taxon>
        <taxon>Hexapoda</taxon>
        <taxon>Insecta</taxon>
        <taxon>Pterygota</taxon>
        <taxon>Neoptera</taxon>
        <taxon>Endopterygota</taxon>
        <taxon>Hymenoptera</taxon>
        <taxon>Apocrita</taxon>
        <taxon>Aculeata</taxon>
        <taxon>Apoidea</taxon>
        <taxon>Anthophila</taxon>
        <taxon>Apidae</taxon>
        <taxon>Bombus</taxon>
        <taxon>Pyrobombus</taxon>
    </lineage>
</organism>
<dbReference type="Gene3D" id="4.10.60.10">
    <property type="entry name" value="Zinc finger, CCHC-type"/>
    <property type="match status" value="1"/>
</dbReference>
<name>A0A6J3LCE6_9HYME</name>
<evidence type="ECO:0000313" key="3">
    <source>
        <dbReference type="Proteomes" id="UP000504631"/>
    </source>
</evidence>
<dbReference type="GO" id="GO:0008270">
    <property type="term" value="F:zinc ion binding"/>
    <property type="evidence" value="ECO:0007669"/>
    <property type="project" value="UniProtKB-KW"/>
</dbReference>
<dbReference type="AlphaFoldDB" id="A0A6J3LCE6"/>
<keyword evidence="3" id="KW-1185">Reference proteome</keyword>
<proteinExistence type="predicted"/>
<sequence length="167" mass="17673">MWYCGGQVGEISTSRSGLSLAWVRCPLAGACKLSQARMIALGWSTGRDEAIGMRPLQCFKCLELGHVRATCVPTVNRSHLCYKCGESGHRARGCSSSTHKCPLCESLGAPAAHRMGGAACRPSKTRKNGRELAGAVRQGDNAASQHLVGGSTAKAVDGWEEAMDLVQ</sequence>
<gene>
    <name evidence="4" type="primary">LOC117240944</name>
</gene>
<evidence type="ECO:0000313" key="4">
    <source>
        <dbReference type="RefSeq" id="XP_033362855.1"/>
    </source>
</evidence>
<accession>A0A6J3LCE6</accession>
<dbReference type="Pfam" id="PF00098">
    <property type="entry name" value="zf-CCHC"/>
    <property type="match status" value="1"/>
</dbReference>
<dbReference type="GeneID" id="117240944"/>